<organism evidence="3 4">
    <name type="scientific">Biomphalaria glabrata</name>
    <name type="common">Bloodfluke planorb</name>
    <name type="synonym">Freshwater snail</name>
    <dbReference type="NCBI Taxonomy" id="6526"/>
    <lineage>
        <taxon>Eukaryota</taxon>
        <taxon>Metazoa</taxon>
        <taxon>Spiralia</taxon>
        <taxon>Lophotrochozoa</taxon>
        <taxon>Mollusca</taxon>
        <taxon>Gastropoda</taxon>
        <taxon>Heterobranchia</taxon>
        <taxon>Euthyneura</taxon>
        <taxon>Panpulmonata</taxon>
        <taxon>Hygrophila</taxon>
        <taxon>Lymnaeoidea</taxon>
        <taxon>Planorbidae</taxon>
        <taxon>Biomphalaria</taxon>
    </lineage>
</organism>
<gene>
    <name evidence="3" type="primary">106071214</name>
</gene>
<name>A0A2C9LX25_BIOGL</name>
<dbReference type="RefSeq" id="XP_013086714.2">
    <property type="nucleotide sequence ID" value="XM_013231260.2"/>
</dbReference>
<keyword evidence="2" id="KW-0812">Transmembrane</keyword>
<proteinExistence type="predicted"/>
<protein>
    <submittedName>
        <fullName evidence="3">Uncharacterized protein</fullName>
    </submittedName>
</protein>
<evidence type="ECO:0000256" key="2">
    <source>
        <dbReference type="SAM" id="Phobius"/>
    </source>
</evidence>
<evidence type="ECO:0000256" key="1">
    <source>
        <dbReference type="SAM" id="MobiDB-lite"/>
    </source>
</evidence>
<keyword evidence="2" id="KW-1133">Transmembrane helix</keyword>
<feature type="region of interest" description="Disordered" evidence="1">
    <location>
        <begin position="42"/>
        <end position="104"/>
    </location>
</feature>
<dbReference type="VEuPathDB" id="VectorBase:BGLB036004"/>
<dbReference type="Proteomes" id="UP000076420">
    <property type="component" value="Unassembled WGS sequence"/>
</dbReference>
<sequence length="104" mass="12073">MKLTYYDFIWIPLLFIFTPLIVIGYITSIWLAIRKCLRVRERRRARRTSKAVGLTKEEEVNRPSEMINPKGLNESQVKSSHDLLVSQDTVEPTTSNKEMAMKSS</sequence>
<feature type="transmembrane region" description="Helical" evidence="2">
    <location>
        <begin position="12"/>
        <end position="33"/>
    </location>
</feature>
<evidence type="ECO:0000313" key="3">
    <source>
        <dbReference type="EnsemblMetazoa" id="BGLB036004-PA"/>
    </source>
</evidence>
<dbReference type="AlphaFoldDB" id="A0A2C9LX25"/>
<dbReference type="KEGG" id="bgt:106071214"/>
<feature type="compositionally biased region" description="Polar residues" evidence="1">
    <location>
        <begin position="86"/>
        <end position="104"/>
    </location>
</feature>
<reference evidence="3" key="1">
    <citation type="submission" date="2020-05" db="UniProtKB">
        <authorList>
            <consortium name="EnsemblMetazoa"/>
        </authorList>
    </citation>
    <scope>IDENTIFICATION</scope>
    <source>
        <strain evidence="3">BB02</strain>
    </source>
</reference>
<accession>A0A2C9LX25</accession>
<evidence type="ECO:0000313" key="4">
    <source>
        <dbReference type="Proteomes" id="UP000076420"/>
    </source>
</evidence>
<dbReference type="EnsemblMetazoa" id="BGLB036004-RA">
    <property type="protein sequence ID" value="BGLB036004-PA"/>
    <property type="gene ID" value="BGLB036004"/>
</dbReference>
<dbReference type="VEuPathDB" id="VectorBase:BGLAX_050197"/>
<keyword evidence="2" id="KW-0472">Membrane</keyword>